<dbReference type="PANTHER" id="PTHR22760:SF2">
    <property type="entry name" value="ALPHA-1,2-MANNOSYLTRANSFERASE ALG9"/>
    <property type="match status" value="1"/>
</dbReference>
<evidence type="ECO:0000256" key="5">
    <source>
        <dbReference type="ARBA" id="ARBA00022679"/>
    </source>
</evidence>
<feature type="transmembrane region" description="Helical" evidence="10">
    <location>
        <begin position="364"/>
        <end position="383"/>
    </location>
</feature>
<feature type="transmembrane region" description="Helical" evidence="10">
    <location>
        <begin position="214"/>
        <end position="232"/>
    </location>
</feature>
<evidence type="ECO:0000259" key="12">
    <source>
        <dbReference type="PROSITE" id="PS50188"/>
    </source>
</evidence>
<keyword evidence="8 10" id="KW-1133">Transmembrane helix</keyword>
<dbReference type="GO" id="GO:0005789">
    <property type="term" value="C:endoplasmic reticulum membrane"/>
    <property type="evidence" value="ECO:0007669"/>
    <property type="project" value="UniProtKB-SubCell"/>
</dbReference>
<keyword evidence="14" id="KW-1185">Reference proteome</keyword>
<evidence type="ECO:0000256" key="1">
    <source>
        <dbReference type="ARBA" id="ARBA00004477"/>
    </source>
</evidence>
<dbReference type="InterPro" id="IPR005599">
    <property type="entry name" value="GPI_mannosylTrfase"/>
</dbReference>
<keyword evidence="7 10" id="KW-0256">Endoplasmic reticulum</keyword>
<dbReference type="STRING" id="1965070.A0A3S3PH99"/>
<dbReference type="InterPro" id="IPR003877">
    <property type="entry name" value="SPRY_dom"/>
</dbReference>
<comment type="subcellular location">
    <subcellularLocation>
        <location evidence="1 10">Endoplasmic reticulum membrane</location>
        <topology evidence="1 10">Multi-pass membrane protein</topology>
    </subcellularLocation>
</comment>
<keyword evidence="5 13" id="KW-0808">Transferase</keyword>
<evidence type="ECO:0000256" key="11">
    <source>
        <dbReference type="SAM" id="MobiDB-lite"/>
    </source>
</evidence>
<feature type="transmembrane region" description="Helical" evidence="10">
    <location>
        <begin position="310"/>
        <end position="327"/>
    </location>
</feature>
<dbReference type="Pfam" id="PF00622">
    <property type="entry name" value="SPRY"/>
    <property type="match status" value="1"/>
</dbReference>
<evidence type="ECO:0000256" key="8">
    <source>
        <dbReference type="ARBA" id="ARBA00022989"/>
    </source>
</evidence>
<dbReference type="UniPathway" id="UPA00378"/>
<feature type="transmembrane region" description="Helical" evidence="10">
    <location>
        <begin position="175"/>
        <end position="202"/>
    </location>
</feature>
<reference evidence="13 14" key="1">
    <citation type="journal article" date="2018" name="Gigascience">
        <title>Genomes of trombidid mites reveal novel predicted allergens and laterally-transferred genes associated with secondary metabolism.</title>
        <authorList>
            <person name="Dong X."/>
            <person name="Chaisiri K."/>
            <person name="Xia D."/>
            <person name="Armstrong S.D."/>
            <person name="Fang Y."/>
            <person name="Donnelly M.J."/>
            <person name="Kadowaki T."/>
            <person name="McGarry J.W."/>
            <person name="Darby A.C."/>
            <person name="Makepeace B.L."/>
        </authorList>
    </citation>
    <scope>NUCLEOTIDE SEQUENCE [LARGE SCALE GENOMIC DNA]</scope>
    <source>
        <strain evidence="13">UoL-WK</strain>
    </source>
</reference>
<evidence type="ECO:0000256" key="6">
    <source>
        <dbReference type="ARBA" id="ARBA00022692"/>
    </source>
</evidence>
<protein>
    <recommendedName>
        <fullName evidence="10">Mannosyltransferase</fullName>
        <ecNumber evidence="10">2.4.1.-</ecNumber>
    </recommendedName>
</protein>
<dbReference type="SMART" id="SM00449">
    <property type="entry name" value="SPRY"/>
    <property type="match status" value="1"/>
</dbReference>
<gene>
    <name evidence="13" type="ORF">B4U79_06455</name>
</gene>
<dbReference type="PROSITE" id="PS50188">
    <property type="entry name" value="B302_SPRY"/>
    <property type="match status" value="1"/>
</dbReference>
<evidence type="ECO:0000256" key="9">
    <source>
        <dbReference type="ARBA" id="ARBA00023136"/>
    </source>
</evidence>
<dbReference type="AlphaFoldDB" id="A0A3S3PH99"/>
<feature type="domain" description="B30.2/SPRY" evidence="12">
    <location>
        <begin position="548"/>
        <end position="722"/>
    </location>
</feature>
<evidence type="ECO:0000256" key="10">
    <source>
        <dbReference type="RuleBase" id="RU363075"/>
    </source>
</evidence>
<sequence>MGARSRKGAKGGHHSNQNQQKAANAQSSIASSSKALQTAAVKPSFNRQISNEKKDANAYTIGTLLGPWSPQSATAFKALLSARLCAAVWSNIADCDETFNYWEPSHYLIHGTGFQTWEYSPIGVVRQFGPNIARLVLCFLVVSSGMFISSTAFLPSTFSMYMTFLIYGAWFQQHYRIVILSVASSVLIGWPFSAILSIPVAIDLFLMKKRRFYFIKWSLITGFSILIPLVAVDSHYYGKLVIAPVNIIAYNVFSKHGANLYGVEPWQFYFINCSLNFNLVFVTSLLAFPIMLMCKFLIKSKRNIVNSSHWICLAALYLWFLTFFPQSHKEERFLFPCYPLLCLCAAFALEMIHKAITNVIAKLSYLYSAFVLFFIVIFTLLSFSRCLALYKGYHAPMDIYMELGRIHHENNVSSLPHHINVCVGKEWHRFPNSFFLPDATHWKLQFVKSEFSGQLPKPYGDEPWATRSISTQMNDENKEEPTRYVNASDCHFLIDTDYPQYSEYDPPYSRNSDDWEIVCSHSFLDNRNSPPLWRAFYVPFVTEMRCSYVNYNLLKNKNLAINSTYRNLVKDQLIATVVLDTTNMGNDVVIVKNGHRICGTGAALATAPIVQNKAYFEVKLQQTGVWGVGLATINANLNRVPLGCDAESWVLRNDGTICHNNEILHRLKDLPMEGDIIGITYDHIELKFLINNEFVDYSLTGIRGGELYPVLYVDDGAILDSS</sequence>
<evidence type="ECO:0000256" key="3">
    <source>
        <dbReference type="ARBA" id="ARBA00007063"/>
    </source>
</evidence>
<dbReference type="Gene3D" id="2.60.120.920">
    <property type="match status" value="1"/>
</dbReference>
<comment type="caution">
    <text evidence="13">The sequence shown here is derived from an EMBL/GenBank/DDBJ whole genome shotgun (WGS) entry which is preliminary data.</text>
</comment>
<feature type="transmembrane region" description="Helical" evidence="10">
    <location>
        <begin position="135"/>
        <end position="155"/>
    </location>
</feature>
<dbReference type="OrthoDB" id="497541at2759"/>
<evidence type="ECO:0000313" key="13">
    <source>
        <dbReference type="EMBL" id="RWS15255.1"/>
    </source>
</evidence>
<dbReference type="PANTHER" id="PTHR22760">
    <property type="entry name" value="GLYCOSYLTRANSFERASE"/>
    <property type="match status" value="1"/>
</dbReference>
<dbReference type="InterPro" id="IPR013320">
    <property type="entry name" value="ConA-like_dom_sf"/>
</dbReference>
<evidence type="ECO:0000313" key="14">
    <source>
        <dbReference type="Proteomes" id="UP000285301"/>
    </source>
</evidence>
<feature type="compositionally biased region" description="Low complexity" evidence="11">
    <location>
        <begin position="15"/>
        <end position="35"/>
    </location>
</feature>
<evidence type="ECO:0000256" key="7">
    <source>
        <dbReference type="ARBA" id="ARBA00022824"/>
    </source>
</evidence>
<dbReference type="InterPro" id="IPR001870">
    <property type="entry name" value="B30.2/SPRY"/>
</dbReference>
<name>A0A3S3PH99_9ACAR</name>
<dbReference type="CDD" id="cd12880">
    <property type="entry name" value="SPRYD7"/>
    <property type="match status" value="1"/>
</dbReference>
<dbReference type="GO" id="GO:0000026">
    <property type="term" value="F:alpha-1,2-mannosyltransferase activity"/>
    <property type="evidence" value="ECO:0007669"/>
    <property type="project" value="TreeGrafter"/>
</dbReference>
<comment type="similarity">
    <text evidence="3 10">Belongs to the glycosyltransferase 22 family.</text>
</comment>
<comment type="pathway">
    <text evidence="2">Protein modification; protein glycosylation.</text>
</comment>
<dbReference type="GO" id="GO:0006487">
    <property type="term" value="P:protein N-linked glycosylation"/>
    <property type="evidence" value="ECO:0007669"/>
    <property type="project" value="TreeGrafter"/>
</dbReference>
<keyword evidence="9 10" id="KW-0472">Membrane</keyword>
<feature type="transmembrane region" description="Helical" evidence="10">
    <location>
        <begin position="333"/>
        <end position="352"/>
    </location>
</feature>
<feature type="transmembrane region" description="Helical" evidence="10">
    <location>
        <begin position="275"/>
        <end position="298"/>
    </location>
</feature>
<proteinExistence type="inferred from homology"/>
<dbReference type="SUPFAM" id="SSF49899">
    <property type="entry name" value="Concanavalin A-like lectins/glucanases"/>
    <property type="match status" value="1"/>
</dbReference>
<organism evidence="13 14">
    <name type="scientific">Dinothrombium tinctorium</name>
    <dbReference type="NCBI Taxonomy" id="1965070"/>
    <lineage>
        <taxon>Eukaryota</taxon>
        <taxon>Metazoa</taxon>
        <taxon>Ecdysozoa</taxon>
        <taxon>Arthropoda</taxon>
        <taxon>Chelicerata</taxon>
        <taxon>Arachnida</taxon>
        <taxon>Acari</taxon>
        <taxon>Acariformes</taxon>
        <taxon>Trombidiformes</taxon>
        <taxon>Prostigmata</taxon>
        <taxon>Anystina</taxon>
        <taxon>Parasitengona</taxon>
        <taxon>Trombidioidea</taxon>
        <taxon>Trombidiidae</taxon>
        <taxon>Dinothrombium</taxon>
    </lineage>
</organism>
<keyword evidence="4 10" id="KW-0328">Glycosyltransferase</keyword>
<dbReference type="EMBL" id="NCKU01000506">
    <property type="protein sequence ID" value="RWS15255.1"/>
    <property type="molecule type" value="Genomic_DNA"/>
</dbReference>
<feature type="region of interest" description="Disordered" evidence="11">
    <location>
        <begin position="1"/>
        <end position="35"/>
    </location>
</feature>
<feature type="compositionally biased region" description="Basic residues" evidence="11">
    <location>
        <begin position="1"/>
        <end position="13"/>
    </location>
</feature>
<dbReference type="InterPro" id="IPR043136">
    <property type="entry name" value="B30.2/SPRY_sf"/>
</dbReference>
<dbReference type="Proteomes" id="UP000285301">
    <property type="component" value="Unassembled WGS sequence"/>
</dbReference>
<dbReference type="Pfam" id="PF03901">
    <property type="entry name" value="Glyco_transf_22"/>
    <property type="match status" value="2"/>
</dbReference>
<dbReference type="EC" id="2.4.1.-" evidence="10"/>
<accession>A0A3S3PH99</accession>
<evidence type="ECO:0000256" key="4">
    <source>
        <dbReference type="ARBA" id="ARBA00022676"/>
    </source>
</evidence>
<evidence type="ECO:0000256" key="2">
    <source>
        <dbReference type="ARBA" id="ARBA00004922"/>
    </source>
</evidence>
<keyword evidence="6 10" id="KW-0812">Transmembrane</keyword>
<dbReference type="InterPro" id="IPR035766">
    <property type="entry name" value="SPRYD7"/>
</dbReference>